<accession>A0A1J7JC90</accession>
<dbReference type="InParanoid" id="A0A1J7JC90"/>
<keyword evidence="2" id="KW-1185">Reference proteome</keyword>
<dbReference type="Proteomes" id="UP000182658">
    <property type="component" value="Unassembled WGS sequence"/>
</dbReference>
<proteinExistence type="predicted"/>
<dbReference type="AlphaFoldDB" id="A0A1J7JC90"/>
<dbReference type="EMBL" id="KV875096">
    <property type="protein sequence ID" value="OIW30929.1"/>
    <property type="molecule type" value="Genomic_DNA"/>
</dbReference>
<organism evidence="1 2">
    <name type="scientific">Coniochaeta ligniaria NRRL 30616</name>
    <dbReference type="NCBI Taxonomy" id="1408157"/>
    <lineage>
        <taxon>Eukaryota</taxon>
        <taxon>Fungi</taxon>
        <taxon>Dikarya</taxon>
        <taxon>Ascomycota</taxon>
        <taxon>Pezizomycotina</taxon>
        <taxon>Sordariomycetes</taxon>
        <taxon>Sordariomycetidae</taxon>
        <taxon>Coniochaetales</taxon>
        <taxon>Coniochaetaceae</taxon>
        <taxon>Coniochaeta</taxon>
    </lineage>
</organism>
<sequence>MFAGRALLAITASATTNARSWLSQDACVQEYTAHDYSIPATKSLARDAARPVPYCGAVRLWTSTCLLSVIPSGQAQTKAWTCSSCTTAKLRHWPPTPAICVICQAPGTQAATGRIPESLTRVARDRDLGDGMSYLPCAVRMASSWYSVFLSY</sequence>
<gene>
    <name evidence="1" type="ORF">CONLIGDRAFT_294352</name>
</gene>
<reference evidence="1 2" key="1">
    <citation type="submission" date="2016-10" db="EMBL/GenBank/DDBJ databases">
        <title>Draft genome sequence of Coniochaeta ligniaria NRRL30616, a lignocellulolytic fungus for bioabatement of inhibitors in plant biomass hydrolysates.</title>
        <authorList>
            <consortium name="DOE Joint Genome Institute"/>
            <person name="Jimenez D.J."/>
            <person name="Hector R.E."/>
            <person name="Riley R."/>
            <person name="Sun H."/>
            <person name="Grigoriev I.V."/>
            <person name="Van Elsas J.D."/>
            <person name="Nichols N.N."/>
        </authorList>
    </citation>
    <scope>NUCLEOTIDE SEQUENCE [LARGE SCALE GENOMIC DNA]</scope>
    <source>
        <strain evidence="1 2">NRRL 30616</strain>
    </source>
</reference>
<protein>
    <submittedName>
        <fullName evidence="1">Uncharacterized protein</fullName>
    </submittedName>
</protein>
<name>A0A1J7JC90_9PEZI</name>
<evidence type="ECO:0000313" key="1">
    <source>
        <dbReference type="EMBL" id="OIW30929.1"/>
    </source>
</evidence>
<evidence type="ECO:0000313" key="2">
    <source>
        <dbReference type="Proteomes" id="UP000182658"/>
    </source>
</evidence>